<dbReference type="HOGENOM" id="CLU_155955_0_0_5"/>
<dbReference type="Gene3D" id="3.10.450.50">
    <property type="match status" value="1"/>
</dbReference>
<name>Q2J3W0_RHOP2</name>
<dbReference type="KEGG" id="rpb:RPB_0138"/>
<evidence type="ECO:0000313" key="2">
    <source>
        <dbReference type="EMBL" id="ABD04850.1"/>
    </source>
</evidence>
<accession>Q2J3W0</accession>
<feature type="domain" description="SnoaL-like" evidence="1">
    <location>
        <begin position="25"/>
        <end position="126"/>
    </location>
</feature>
<sequence length="144" mass="15398">MSDPAVSDPAVSDLDALRLRKLELVFEAFNRHDGAGVMSAMTDDVVFDAAAGPEACGRRIVGTAAVRAAFEGTFATFPDVSWECTRHAVFGDRGISEWVFRATAKDGSRIEAEGVDLFGFRGELICSKSAFRKDRPALPAQGAA</sequence>
<gene>
    <name evidence="2" type="ordered locus">RPB_0138</name>
</gene>
<dbReference type="eggNOG" id="COG3631">
    <property type="taxonomic scope" value="Bacteria"/>
</dbReference>
<dbReference type="SUPFAM" id="SSF54427">
    <property type="entry name" value="NTF2-like"/>
    <property type="match status" value="1"/>
</dbReference>
<organism evidence="2 3">
    <name type="scientific">Rhodopseudomonas palustris (strain HaA2)</name>
    <dbReference type="NCBI Taxonomy" id="316058"/>
    <lineage>
        <taxon>Bacteria</taxon>
        <taxon>Pseudomonadati</taxon>
        <taxon>Pseudomonadota</taxon>
        <taxon>Alphaproteobacteria</taxon>
        <taxon>Hyphomicrobiales</taxon>
        <taxon>Nitrobacteraceae</taxon>
        <taxon>Rhodopseudomonas</taxon>
    </lineage>
</organism>
<dbReference type="Pfam" id="PF12680">
    <property type="entry name" value="SnoaL_2"/>
    <property type="match status" value="1"/>
</dbReference>
<dbReference type="EMBL" id="CP000250">
    <property type="protein sequence ID" value="ABD04850.1"/>
    <property type="molecule type" value="Genomic_DNA"/>
</dbReference>
<reference evidence="2 3" key="1">
    <citation type="submission" date="2006-01" db="EMBL/GenBank/DDBJ databases">
        <title>Complete sequence of Rhodopseudomonas palustris HaA2.</title>
        <authorList>
            <consortium name="US DOE Joint Genome Institute"/>
            <person name="Copeland A."/>
            <person name="Lucas S."/>
            <person name="Lapidus A."/>
            <person name="Barry K."/>
            <person name="Detter J.C."/>
            <person name="Glavina T."/>
            <person name="Hammon N."/>
            <person name="Israni S."/>
            <person name="Pitluck S."/>
            <person name="Chain P."/>
            <person name="Malfatti S."/>
            <person name="Shin M."/>
            <person name="Vergez L."/>
            <person name="Schmutz J."/>
            <person name="Larimer F."/>
            <person name="Land M."/>
            <person name="Hauser L."/>
            <person name="Pelletier D.A."/>
            <person name="Kyrpides N."/>
            <person name="Anderson I."/>
            <person name="Oda Y."/>
            <person name="Harwood C.S."/>
            <person name="Richardson P."/>
        </authorList>
    </citation>
    <scope>NUCLEOTIDE SEQUENCE [LARGE SCALE GENOMIC DNA]</scope>
    <source>
        <strain evidence="2 3">HaA2</strain>
    </source>
</reference>
<dbReference type="RefSeq" id="WP_011439040.1">
    <property type="nucleotide sequence ID" value="NC_007778.1"/>
</dbReference>
<evidence type="ECO:0000313" key="3">
    <source>
        <dbReference type="Proteomes" id="UP000008809"/>
    </source>
</evidence>
<dbReference type="InterPro" id="IPR032710">
    <property type="entry name" value="NTF2-like_dom_sf"/>
</dbReference>
<protein>
    <recommendedName>
        <fullName evidence="1">SnoaL-like domain-containing protein</fullName>
    </recommendedName>
</protein>
<dbReference type="InterPro" id="IPR037401">
    <property type="entry name" value="SnoaL-like"/>
</dbReference>
<dbReference type="AlphaFoldDB" id="Q2J3W0"/>
<dbReference type="Proteomes" id="UP000008809">
    <property type="component" value="Chromosome"/>
</dbReference>
<proteinExistence type="predicted"/>
<dbReference type="STRING" id="316058.RPB_0138"/>
<keyword evidence="3" id="KW-1185">Reference proteome</keyword>
<evidence type="ECO:0000259" key="1">
    <source>
        <dbReference type="Pfam" id="PF12680"/>
    </source>
</evidence>